<dbReference type="InterPro" id="IPR011990">
    <property type="entry name" value="TPR-like_helical_dom_sf"/>
</dbReference>
<dbReference type="GO" id="GO:0030695">
    <property type="term" value="F:GTPase regulator activity"/>
    <property type="evidence" value="ECO:0007669"/>
    <property type="project" value="InterPro"/>
</dbReference>
<sequence length="131" mass="14704">MAGIGLLAIENRISRRNSLNADGYYRELEKMHESGVFTTGVSYNAEKSEDFLSLIEKMQGNRLDDQRCEMPERPRNATIIRAQFLITMITLPVVLNDITISLIIIIIIYFVTPILSCISSSPHGLTDGLTE</sequence>
<reference evidence="2" key="2">
    <citation type="submission" date="2022-06" db="UniProtKB">
        <authorList>
            <consortium name="EnsemblMetazoa"/>
        </authorList>
    </citation>
    <scope>IDENTIFICATION</scope>
    <source>
        <strain evidence="2">DF5081</strain>
    </source>
</reference>
<evidence type="ECO:0000313" key="3">
    <source>
        <dbReference type="Proteomes" id="UP000005237"/>
    </source>
</evidence>
<dbReference type="Pfam" id="PF02188">
    <property type="entry name" value="GoLoco"/>
    <property type="match status" value="1"/>
</dbReference>
<accession>A0A8R1I6F5</accession>
<evidence type="ECO:0000256" key="1">
    <source>
        <dbReference type="SAM" id="Phobius"/>
    </source>
</evidence>
<keyword evidence="3" id="KW-1185">Reference proteome</keyword>
<dbReference type="Gene3D" id="1.25.40.10">
    <property type="entry name" value="Tetratricopeptide repeat domain"/>
    <property type="match status" value="1"/>
</dbReference>
<dbReference type="InterPro" id="IPR003109">
    <property type="entry name" value="GoLoco_motif"/>
</dbReference>
<dbReference type="Proteomes" id="UP000005237">
    <property type="component" value="Unassembled WGS sequence"/>
</dbReference>
<protein>
    <submittedName>
        <fullName evidence="2">Uncharacterized protein</fullName>
    </submittedName>
</protein>
<keyword evidence="1" id="KW-0812">Transmembrane</keyword>
<dbReference type="AlphaFoldDB" id="A0A8R1I6F5"/>
<dbReference type="PROSITE" id="PS50877">
    <property type="entry name" value="GOLOCO"/>
    <property type="match status" value="1"/>
</dbReference>
<keyword evidence="1" id="KW-1133">Transmembrane helix</keyword>
<dbReference type="EnsemblMetazoa" id="CJA25581a.1">
    <property type="protein sequence ID" value="CJA25581a.1"/>
    <property type="gene ID" value="WBGene00181153"/>
</dbReference>
<name>A0A8R1I6F5_CAEJA</name>
<organism evidence="2 3">
    <name type="scientific">Caenorhabditis japonica</name>
    <dbReference type="NCBI Taxonomy" id="281687"/>
    <lineage>
        <taxon>Eukaryota</taxon>
        <taxon>Metazoa</taxon>
        <taxon>Ecdysozoa</taxon>
        <taxon>Nematoda</taxon>
        <taxon>Chromadorea</taxon>
        <taxon>Rhabditida</taxon>
        <taxon>Rhabditina</taxon>
        <taxon>Rhabditomorpha</taxon>
        <taxon>Rhabditoidea</taxon>
        <taxon>Rhabditidae</taxon>
        <taxon>Peloderinae</taxon>
        <taxon>Caenorhabditis</taxon>
    </lineage>
</organism>
<keyword evidence="1" id="KW-0472">Membrane</keyword>
<feature type="transmembrane region" description="Helical" evidence="1">
    <location>
        <begin position="84"/>
        <end position="111"/>
    </location>
</feature>
<reference evidence="3" key="1">
    <citation type="submission" date="2010-08" db="EMBL/GenBank/DDBJ databases">
        <authorList>
            <consortium name="Caenorhabditis japonica Sequencing Consortium"/>
            <person name="Wilson R.K."/>
        </authorList>
    </citation>
    <scope>NUCLEOTIDE SEQUENCE [LARGE SCALE GENOMIC DNA]</scope>
    <source>
        <strain evidence="3">DF5081</strain>
    </source>
</reference>
<dbReference type="SMART" id="SM00390">
    <property type="entry name" value="GoLoco"/>
    <property type="match status" value="1"/>
</dbReference>
<evidence type="ECO:0000313" key="2">
    <source>
        <dbReference type="EnsemblMetazoa" id="CJA25581a.1"/>
    </source>
</evidence>
<proteinExistence type="predicted"/>